<evidence type="ECO:0000256" key="6">
    <source>
        <dbReference type="SAM" id="SignalP"/>
    </source>
</evidence>
<dbReference type="PROSITE" id="PS50005">
    <property type="entry name" value="TPR"/>
    <property type="match status" value="1"/>
</dbReference>
<dbReference type="EMBL" id="FPIY01000012">
    <property type="protein sequence ID" value="SFW69358.1"/>
    <property type="molecule type" value="Genomic_DNA"/>
</dbReference>
<feature type="domain" description="OmpA-like" evidence="7">
    <location>
        <begin position="525"/>
        <end position="645"/>
    </location>
</feature>
<feature type="signal peptide" evidence="6">
    <location>
        <begin position="1"/>
        <end position="21"/>
    </location>
</feature>
<comment type="subcellular location">
    <subcellularLocation>
        <location evidence="1">Cell outer membrane</location>
    </subcellularLocation>
</comment>
<evidence type="ECO:0000256" key="1">
    <source>
        <dbReference type="ARBA" id="ARBA00004442"/>
    </source>
</evidence>
<keyword evidence="9" id="KW-1185">Reference proteome</keyword>
<dbReference type="Pfam" id="PF07676">
    <property type="entry name" value="PD40"/>
    <property type="match status" value="1"/>
</dbReference>
<dbReference type="PRINTS" id="PR01021">
    <property type="entry name" value="OMPADOMAIN"/>
</dbReference>
<feature type="chain" id="PRO_5013108958" evidence="6">
    <location>
        <begin position="22"/>
        <end position="645"/>
    </location>
</feature>
<dbReference type="CDD" id="cd07185">
    <property type="entry name" value="OmpA_C-like"/>
    <property type="match status" value="1"/>
</dbReference>
<dbReference type="Pfam" id="PF00691">
    <property type="entry name" value="OmpA"/>
    <property type="match status" value="1"/>
</dbReference>
<dbReference type="SUPFAM" id="SSF49464">
    <property type="entry name" value="Carboxypeptidase regulatory domain-like"/>
    <property type="match status" value="1"/>
</dbReference>
<protein>
    <submittedName>
        <fullName evidence="8">WD40-like Beta Propeller Repeat</fullName>
    </submittedName>
</protein>
<evidence type="ECO:0000256" key="4">
    <source>
        <dbReference type="PROSITE-ProRule" id="PRU00339"/>
    </source>
</evidence>
<proteinExistence type="predicted"/>
<keyword evidence="3" id="KW-0998">Cell outer membrane</keyword>
<keyword evidence="4" id="KW-0802">TPR repeat</keyword>
<dbReference type="InterPro" id="IPR019734">
    <property type="entry name" value="TPR_rpt"/>
</dbReference>
<dbReference type="Gene3D" id="1.25.40.10">
    <property type="entry name" value="Tetratricopeptide repeat domain"/>
    <property type="match status" value="1"/>
</dbReference>
<dbReference type="InterPro" id="IPR050330">
    <property type="entry name" value="Bact_OuterMem_StrucFunc"/>
</dbReference>
<gene>
    <name evidence="8" type="ORF">SAMN05660313_03474</name>
</gene>
<dbReference type="SUPFAM" id="SSF103088">
    <property type="entry name" value="OmpA-like"/>
    <property type="match status" value="1"/>
</dbReference>
<dbReference type="InterPro" id="IPR008969">
    <property type="entry name" value="CarboxyPept-like_regulatory"/>
</dbReference>
<evidence type="ECO:0000256" key="5">
    <source>
        <dbReference type="PROSITE-ProRule" id="PRU00473"/>
    </source>
</evidence>
<dbReference type="InterPro" id="IPR006664">
    <property type="entry name" value="OMP_bac"/>
</dbReference>
<dbReference type="Gene3D" id="3.30.1330.60">
    <property type="entry name" value="OmpA-like domain"/>
    <property type="match status" value="1"/>
</dbReference>
<reference evidence="9" key="1">
    <citation type="submission" date="2016-11" db="EMBL/GenBank/DDBJ databases">
        <authorList>
            <person name="Varghese N."/>
            <person name="Submissions S."/>
        </authorList>
    </citation>
    <scope>NUCLEOTIDE SEQUENCE [LARGE SCALE GENOMIC DNA]</scope>
    <source>
        <strain evidence="9">DSM 24786</strain>
    </source>
</reference>
<dbReference type="AlphaFoldDB" id="A0A1K1RCG6"/>
<evidence type="ECO:0000259" key="7">
    <source>
        <dbReference type="PROSITE" id="PS51123"/>
    </source>
</evidence>
<dbReference type="PROSITE" id="PS51123">
    <property type="entry name" value="OMPA_2"/>
    <property type="match status" value="1"/>
</dbReference>
<evidence type="ECO:0000256" key="3">
    <source>
        <dbReference type="ARBA" id="ARBA00023237"/>
    </source>
</evidence>
<keyword evidence="2 5" id="KW-0472">Membrane</keyword>
<dbReference type="SUPFAM" id="SSF82171">
    <property type="entry name" value="DPP6 N-terminal domain-like"/>
    <property type="match status" value="1"/>
</dbReference>
<accession>A0A1K1RCG6</accession>
<dbReference type="InterPro" id="IPR011990">
    <property type="entry name" value="TPR-like_helical_dom_sf"/>
</dbReference>
<dbReference type="PANTHER" id="PTHR30329:SF21">
    <property type="entry name" value="LIPOPROTEIN YIAD-RELATED"/>
    <property type="match status" value="1"/>
</dbReference>
<evidence type="ECO:0000313" key="9">
    <source>
        <dbReference type="Proteomes" id="UP000183257"/>
    </source>
</evidence>
<dbReference type="GO" id="GO:0009279">
    <property type="term" value="C:cell outer membrane"/>
    <property type="evidence" value="ECO:0007669"/>
    <property type="project" value="UniProtKB-SubCell"/>
</dbReference>
<dbReference type="OrthoDB" id="9809364at2"/>
<dbReference type="SUPFAM" id="SSF48452">
    <property type="entry name" value="TPR-like"/>
    <property type="match status" value="1"/>
</dbReference>
<dbReference type="RefSeq" id="WP_072305076.1">
    <property type="nucleotide sequence ID" value="NZ_FPIY01000012.1"/>
</dbReference>
<name>A0A1K1RCG6_9FLAO</name>
<evidence type="ECO:0000313" key="8">
    <source>
        <dbReference type="EMBL" id="SFW69358.1"/>
    </source>
</evidence>
<dbReference type="InterPro" id="IPR006665">
    <property type="entry name" value="OmpA-like"/>
</dbReference>
<sequence>MIKKITILIAILLFTIGNVNAQEKLVVKANEKYKSYSFSPAIDIYTKVIEKGFVSADLLDKLANSYYYNADYKQAAEIYQRLVSEYESDVTAEQYFRYAQTLRTLGDYELSNSILKKFYDISSTGENASLSKDKVASFEDIKENTDKFKISKFQYNTIHNEFAPSFYNEGLLFSSDRDTGNLAKNRHTWNSRDFLDLYKVNADSTSLNKVVKLDKNINTRYHESTSAVTRDGSTMYFTRNNYKEGKKVEDSEGVVRLKIFRADFIDGMWTNITELPFNSDNYSVAHPALSRDEKTLYFASDMPGTYGLSDIYRTTINDDDTFSTPENLGGNINTDSRETFPYVSDEGVLYFSSDGHLGLGGLDVFATKIANNTLTGSIVNVGAPVNSNMDDFTFIFDSENRNGYFASNRKEGVGEDDIYAVVENEPLVLDCIQEITGTVRDKISNEILVGASIKVIDENNEEISSTIMSSNGVYNITLDCNKGNFVRAVVEGYVPSEKYLAKSNGEPQVVDFYLERDKVTAGMGDDLAKLLQLSTIYFDLNKFDIRPDAEIEIQKVIVAMEKFSSLKIKVNSHTDSRGKDAYNLWLSQKRAEATVNYMVSKGIDATRLQGEGFGETRLVNKCENGVPCTIKEHQLNRRSEFIIIE</sequence>
<dbReference type="Pfam" id="PF13620">
    <property type="entry name" value="CarboxypepD_reg"/>
    <property type="match status" value="1"/>
</dbReference>
<feature type="repeat" description="TPR" evidence="4">
    <location>
        <begin position="56"/>
        <end position="89"/>
    </location>
</feature>
<organism evidence="8 9">
    <name type="scientific">Cellulophaga fucicola</name>
    <dbReference type="NCBI Taxonomy" id="76595"/>
    <lineage>
        <taxon>Bacteria</taxon>
        <taxon>Pseudomonadati</taxon>
        <taxon>Bacteroidota</taxon>
        <taxon>Flavobacteriia</taxon>
        <taxon>Flavobacteriales</taxon>
        <taxon>Flavobacteriaceae</taxon>
        <taxon>Cellulophaga</taxon>
    </lineage>
</organism>
<evidence type="ECO:0000256" key="2">
    <source>
        <dbReference type="ARBA" id="ARBA00023136"/>
    </source>
</evidence>
<dbReference type="PANTHER" id="PTHR30329">
    <property type="entry name" value="STATOR ELEMENT OF FLAGELLAR MOTOR COMPLEX"/>
    <property type="match status" value="1"/>
</dbReference>
<dbReference type="InterPro" id="IPR036737">
    <property type="entry name" value="OmpA-like_sf"/>
</dbReference>
<dbReference type="InterPro" id="IPR011659">
    <property type="entry name" value="WD40"/>
</dbReference>
<dbReference type="Proteomes" id="UP000183257">
    <property type="component" value="Unassembled WGS sequence"/>
</dbReference>
<dbReference type="STRING" id="76595.SAMN05660313_03474"/>
<dbReference type="Gene3D" id="2.60.40.1120">
    <property type="entry name" value="Carboxypeptidase-like, regulatory domain"/>
    <property type="match status" value="1"/>
</dbReference>
<keyword evidence="6" id="KW-0732">Signal</keyword>